<gene>
    <name evidence="2" type="ORF">K402DRAFT_421360</name>
</gene>
<evidence type="ECO:0000313" key="2">
    <source>
        <dbReference type="EMBL" id="KAF1986140.1"/>
    </source>
</evidence>
<keyword evidence="3" id="KW-1185">Reference proteome</keyword>
<dbReference type="PANTHER" id="PTHR40628:SF1">
    <property type="entry name" value="CHROMO DOMAIN-CONTAINING PROTEIN"/>
    <property type="match status" value="1"/>
</dbReference>
<protein>
    <submittedName>
        <fullName evidence="2">Uncharacterized protein</fullName>
    </submittedName>
</protein>
<dbReference type="Proteomes" id="UP000800041">
    <property type="component" value="Unassembled WGS sequence"/>
</dbReference>
<feature type="compositionally biased region" description="Basic and acidic residues" evidence="1">
    <location>
        <begin position="233"/>
        <end position="265"/>
    </location>
</feature>
<dbReference type="AlphaFoldDB" id="A0A6G1GZE0"/>
<reference evidence="2" key="1">
    <citation type="journal article" date="2020" name="Stud. Mycol.">
        <title>101 Dothideomycetes genomes: a test case for predicting lifestyles and emergence of pathogens.</title>
        <authorList>
            <person name="Haridas S."/>
            <person name="Albert R."/>
            <person name="Binder M."/>
            <person name="Bloem J."/>
            <person name="Labutti K."/>
            <person name="Salamov A."/>
            <person name="Andreopoulos B."/>
            <person name="Baker S."/>
            <person name="Barry K."/>
            <person name="Bills G."/>
            <person name="Bluhm B."/>
            <person name="Cannon C."/>
            <person name="Castanera R."/>
            <person name="Culley D."/>
            <person name="Daum C."/>
            <person name="Ezra D."/>
            <person name="Gonzalez J."/>
            <person name="Henrissat B."/>
            <person name="Kuo A."/>
            <person name="Liang C."/>
            <person name="Lipzen A."/>
            <person name="Lutzoni F."/>
            <person name="Magnuson J."/>
            <person name="Mondo S."/>
            <person name="Nolan M."/>
            <person name="Ohm R."/>
            <person name="Pangilinan J."/>
            <person name="Park H.-J."/>
            <person name="Ramirez L."/>
            <person name="Alfaro M."/>
            <person name="Sun H."/>
            <person name="Tritt A."/>
            <person name="Yoshinaga Y."/>
            <person name="Zwiers L.-H."/>
            <person name="Turgeon B."/>
            <person name="Goodwin S."/>
            <person name="Spatafora J."/>
            <person name="Crous P."/>
            <person name="Grigoriev I."/>
        </authorList>
    </citation>
    <scope>NUCLEOTIDE SEQUENCE</scope>
    <source>
        <strain evidence="2">CBS 113979</strain>
    </source>
</reference>
<feature type="region of interest" description="Disordered" evidence="1">
    <location>
        <begin position="219"/>
        <end position="265"/>
    </location>
</feature>
<feature type="compositionally biased region" description="Acidic residues" evidence="1">
    <location>
        <begin position="220"/>
        <end position="232"/>
    </location>
</feature>
<evidence type="ECO:0000313" key="3">
    <source>
        <dbReference type="Proteomes" id="UP000800041"/>
    </source>
</evidence>
<accession>A0A6G1GZE0</accession>
<proteinExistence type="predicted"/>
<evidence type="ECO:0000256" key="1">
    <source>
        <dbReference type="SAM" id="MobiDB-lite"/>
    </source>
</evidence>
<name>A0A6G1GZE0_9PEZI</name>
<sequence>MGGSADSVPDLPTAEAQQLPPAERAATSVPDLPRTATAETRQLPPAERAAAIALEAAEASQLDLARTRVEALEKAEQEARAQAFHEARLQHARNLSTRAIHSPPTPSSSSSSSDPNNPIYDWFVMRHPYHHAVDRRVFKTYHAIPPGMAEDGIVGFGDVELEVPRHPSEPGRHVLRLKDVLHRPLADFNGFSGKAFCPEGKLSIVGDCLVGWGGAGVGEAEAEAEAEEEEEKEEGREERGEEEKGRGEKAEEEKAEEEKGKEKEKARKPIWFAEKFYGRRRLRLWETPAGISEFEREWRAREWPARRGAG</sequence>
<dbReference type="EMBL" id="ML977158">
    <property type="protein sequence ID" value="KAF1986140.1"/>
    <property type="molecule type" value="Genomic_DNA"/>
</dbReference>
<feature type="region of interest" description="Disordered" evidence="1">
    <location>
        <begin position="1"/>
        <end position="47"/>
    </location>
</feature>
<dbReference type="PANTHER" id="PTHR40628">
    <property type="entry name" value="CHROMO DOMAIN-CONTAINING PROTEIN"/>
    <property type="match status" value="1"/>
</dbReference>
<organism evidence="2 3">
    <name type="scientific">Aulographum hederae CBS 113979</name>
    <dbReference type="NCBI Taxonomy" id="1176131"/>
    <lineage>
        <taxon>Eukaryota</taxon>
        <taxon>Fungi</taxon>
        <taxon>Dikarya</taxon>
        <taxon>Ascomycota</taxon>
        <taxon>Pezizomycotina</taxon>
        <taxon>Dothideomycetes</taxon>
        <taxon>Pleosporomycetidae</taxon>
        <taxon>Aulographales</taxon>
        <taxon>Aulographaceae</taxon>
    </lineage>
</organism>